<comment type="subcellular location">
    <subcellularLocation>
        <location evidence="1 16">Nucleus</location>
    </subcellularLocation>
</comment>
<evidence type="ECO:0000256" key="15">
    <source>
        <dbReference type="ARBA" id="ARBA00047082"/>
    </source>
</evidence>
<sequence>MAYQPSVKQQEASGHADAPGSAPRSSVPDIPGVPAPDKVQWDLREHVARLCGLRDARFPGAQPVSFEKRTIEDLINEDFWVCEKSDGQRVLVFIVINPTTGRQEVFLINRKNEYKRVDNIYFPSPPGAHLAQANNTLLDGELVWDTEKSGRRVLRLLLFDALIVQDDNIMQKGLGRRYGRLRTLVFEPFFNYMVKHPEAVAAAPFEIKVKPMDLSYHIEHVLNNRIPQLKHGNDGLIFTCWNSNYKTGTDPKILKWKPPSENSVDFKLRLRFPPDACGKVPDLTAKPFFQLDQWMGGRGGGPGGSYQYFDWTDVSDPEWEEMKASGLQYDDAVVECVWVNGGEREVDGMTGEETVRPPRWVIKRIRDDKRDGNHASIVKAILKSIVDGVEAEELIEAVPQIRAAWKSQLRTDFREGRIGPEAVAEGGHDPVIGPIRGGPGPPMREGGSIPSLIRR</sequence>
<evidence type="ECO:0000256" key="10">
    <source>
        <dbReference type="ARBA" id="ARBA00023134"/>
    </source>
</evidence>
<keyword evidence="7 16" id="KW-0548">Nucleotidyltransferase</keyword>
<keyword evidence="9 16" id="KW-0506">mRNA capping</keyword>
<dbReference type="Proteomes" id="UP000027361">
    <property type="component" value="Unassembled WGS sequence"/>
</dbReference>
<evidence type="ECO:0000256" key="12">
    <source>
        <dbReference type="ARBA" id="ARBA00029909"/>
    </source>
</evidence>
<dbReference type="InterPro" id="IPR001339">
    <property type="entry name" value="mRNA_cap_enzyme_adenylation"/>
</dbReference>
<keyword evidence="5 16" id="KW-0507">mRNA processing</keyword>
<dbReference type="GeneID" id="25262936"/>
<dbReference type="SUPFAM" id="SSF50249">
    <property type="entry name" value="Nucleic acid-binding proteins"/>
    <property type="match status" value="1"/>
</dbReference>
<dbReference type="Gene3D" id="3.30.470.30">
    <property type="entry name" value="DNA ligase/mRNA capping enzyme"/>
    <property type="match status" value="1"/>
</dbReference>
<evidence type="ECO:0000256" key="17">
    <source>
        <dbReference type="PIRSR" id="PIRSR036959-1"/>
    </source>
</evidence>
<evidence type="ECO:0000313" key="21">
    <source>
        <dbReference type="EMBL" id="KDN43945.1"/>
    </source>
</evidence>
<evidence type="ECO:0000259" key="19">
    <source>
        <dbReference type="Pfam" id="PF01331"/>
    </source>
</evidence>
<dbReference type="SUPFAM" id="SSF56091">
    <property type="entry name" value="DNA ligase/mRNA capping enzyme, catalytic domain"/>
    <property type="match status" value="1"/>
</dbReference>
<keyword evidence="10 16" id="KW-0342">GTP-binding</keyword>
<evidence type="ECO:0000256" key="2">
    <source>
        <dbReference type="ARBA" id="ARBA00010237"/>
    </source>
</evidence>
<dbReference type="HOGENOM" id="CLU_021710_0_2_1"/>
<evidence type="ECO:0000256" key="5">
    <source>
        <dbReference type="ARBA" id="ARBA00022664"/>
    </source>
</evidence>
<dbReference type="CDD" id="cd07895">
    <property type="entry name" value="Adenylation_mRNA_capping"/>
    <property type="match status" value="1"/>
</dbReference>
<dbReference type="Pfam" id="PF03919">
    <property type="entry name" value="mRNA_cap_C"/>
    <property type="match status" value="1"/>
</dbReference>
<dbReference type="OMA" id="KDYYVCE"/>
<dbReference type="InterPro" id="IPR017075">
    <property type="entry name" value="mRNA_cap_enzyme_alpha"/>
</dbReference>
<evidence type="ECO:0000256" key="14">
    <source>
        <dbReference type="ARBA" id="ARBA00044624"/>
    </source>
</evidence>
<dbReference type="AlphaFoldDB" id="A0A066VZJ3"/>
<dbReference type="FunCoup" id="A0A066VZJ3">
    <property type="interactions" value="421"/>
</dbReference>
<evidence type="ECO:0000256" key="4">
    <source>
        <dbReference type="ARBA" id="ARBA00019171"/>
    </source>
</evidence>
<dbReference type="RefSeq" id="XP_013242566.1">
    <property type="nucleotide sequence ID" value="XM_013387112.1"/>
</dbReference>
<dbReference type="PIRSF" id="PIRSF036959">
    <property type="entry name" value="mRNA_cap_alpha"/>
    <property type="match status" value="1"/>
</dbReference>
<dbReference type="InterPro" id="IPR051029">
    <property type="entry name" value="mRNA_Capping_Enz/RNA_Phosphat"/>
</dbReference>
<evidence type="ECO:0000313" key="22">
    <source>
        <dbReference type="Proteomes" id="UP000027361"/>
    </source>
</evidence>
<organism evidence="21 22">
    <name type="scientific">Tilletiaria anomala (strain ATCC 24038 / CBS 436.72 / UBC 951)</name>
    <dbReference type="NCBI Taxonomy" id="1037660"/>
    <lineage>
        <taxon>Eukaryota</taxon>
        <taxon>Fungi</taxon>
        <taxon>Dikarya</taxon>
        <taxon>Basidiomycota</taxon>
        <taxon>Ustilaginomycotina</taxon>
        <taxon>Exobasidiomycetes</taxon>
        <taxon>Georgefischeriales</taxon>
        <taxon>Tilletiariaceae</taxon>
        <taxon>Tilletiaria</taxon>
    </lineage>
</organism>
<keyword evidence="22" id="KW-1185">Reference proteome</keyword>
<comment type="function">
    <text evidence="16">Second step of mRNA capping. Transfer of the GMP moiety of GTP to the 5'-end of RNA via an enzyme-GMP covalent reaction intermediate.</text>
</comment>
<feature type="compositionally biased region" description="Polar residues" evidence="18">
    <location>
        <begin position="1"/>
        <end position="12"/>
    </location>
</feature>
<dbReference type="GO" id="GO:0004484">
    <property type="term" value="F:mRNA guanylyltransferase activity"/>
    <property type="evidence" value="ECO:0007669"/>
    <property type="project" value="UniProtKB-EC"/>
</dbReference>
<accession>A0A066VZJ3</accession>
<dbReference type="InterPro" id="IPR012340">
    <property type="entry name" value="NA-bd_OB-fold"/>
</dbReference>
<reference evidence="21 22" key="1">
    <citation type="submission" date="2014-05" db="EMBL/GenBank/DDBJ databases">
        <title>Draft genome sequence of a rare smut relative, Tilletiaria anomala UBC 951.</title>
        <authorList>
            <consortium name="DOE Joint Genome Institute"/>
            <person name="Toome M."/>
            <person name="Kuo A."/>
            <person name="Henrissat B."/>
            <person name="Lipzen A."/>
            <person name="Tritt A."/>
            <person name="Yoshinaga Y."/>
            <person name="Zane M."/>
            <person name="Barry K."/>
            <person name="Grigoriev I.V."/>
            <person name="Spatafora J.W."/>
            <person name="Aimea M.C."/>
        </authorList>
    </citation>
    <scope>NUCLEOTIDE SEQUENCE [LARGE SCALE GENOMIC DNA]</scope>
    <source>
        <strain evidence="21 22">UBC 951</strain>
    </source>
</reference>
<evidence type="ECO:0000256" key="7">
    <source>
        <dbReference type="ARBA" id="ARBA00022695"/>
    </source>
</evidence>
<dbReference type="Gene3D" id="2.40.50.140">
    <property type="entry name" value="Nucleic acid-binding proteins"/>
    <property type="match status" value="1"/>
</dbReference>
<evidence type="ECO:0000256" key="13">
    <source>
        <dbReference type="ARBA" id="ARBA00030702"/>
    </source>
</evidence>
<dbReference type="GO" id="GO:0006370">
    <property type="term" value="P:7-methylguanosine mRNA capping"/>
    <property type="evidence" value="ECO:0007669"/>
    <property type="project" value="UniProtKB-KW"/>
</dbReference>
<dbReference type="InParanoid" id="A0A066VZJ3"/>
<dbReference type="GO" id="GO:0031533">
    <property type="term" value="C:mRNA capping enzyme complex"/>
    <property type="evidence" value="ECO:0007669"/>
    <property type="project" value="InterPro"/>
</dbReference>
<evidence type="ECO:0000259" key="20">
    <source>
        <dbReference type="Pfam" id="PF03919"/>
    </source>
</evidence>
<evidence type="ECO:0000256" key="6">
    <source>
        <dbReference type="ARBA" id="ARBA00022679"/>
    </source>
</evidence>
<dbReference type="PANTHER" id="PTHR10367:SF17">
    <property type="entry name" value="MRNA-CAPPING ENZYME"/>
    <property type="match status" value="1"/>
</dbReference>
<dbReference type="STRING" id="1037660.A0A066VZJ3"/>
<evidence type="ECO:0000256" key="16">
    <source>
        <dbReference type="PIRNR" id="PIRNR036959"/>
    </source>
</evidence>
<feature type="domain" description="mRNA capping enzyme C-terminal" evidence="20">
    <location>
        <begin position="261"/>
        <end position="395"/>
    </location>
</feature>
<keyword evidence="11 16" id="KW-0539">Nucleus</keyword>
<evidence type="ECO:0000256" key="1">
    <source>
        <dbReference type="ARBA" id="ARBA00004123"/>
    </source>
</evidence>
<dbReference type="EMBL" id="JMSN01000056">
    <property type="protein sequence ID" value="KDN43945.1"/>
    <property type="molecule type" value="Genomic_DNA"/>
</dbReference>
<gene>
    <name evidence="21" type="ORF">K437DRAFT_236828</name>
</gene>
<keyword evidence="6 16" id="KW-0808">Transferase</keyword>
<proteinExistence type="inferred from homology"/>
<feature type="active site" description="N6-GMP-lysine intermediate" evidence="17">
    <location>
        <position position="84"/>
    </location>
</feature>
<dbReference type="Pfam" id="PF01331">
    <property type="entry name" value="mRNA_cap_enzyme"/>
    <property type="match status" value="1"/>
</dbReference>
<comment type="caution">
    <text evidence="21">The sequence shown here is derived from an EMBL/GenBank/DDBJ whole genome shotgun (WGS) entry which is preliminary data.</text>
</comment>
<comment type="subunit">
    <text evidence="15">Heterodimer. The mRNA-capping enzyme is composed of two separate chains alpha and beta, respectively a mRNA guanylyltransferase and an mRNA 5'-triphosphate monophosphatase.</text>
</comment>
<feature type="region of interest" description="Disordered" evidence="18">
    <location>
        <begin position="1"/>
        <end position="35"/>
    </location>
</feature>
<protein>
    <recommendedName>
        <fullName evidence="4 16">mRNA-capping enzyme subunit alpha</fullName>
        <ecNumber evidence="3 16">2.7.7.50</ecNumber>
    </recommendedName>
    <alternativeName>
        <fullName evidence="12 16">GTP--RNA guanylyltransferase</fullName>
    </alternativeName>
    <alternativeName>
        <fullName evidence="13 16">mRNA guanylyltransferase</fullName>
    </alternativeName>
</protein>
<dbReference type="PANTHER" id="PTHR10367">
    <property type="entry name" value="MRNA-CAPPING ENZYME"/>
    <property type="match status" value="1"/>
</dbReference>
<comment type="similarity">
    <text evidence="2 16">Belongs to the eukaryotic GTase family.</text>
</comment>
<dbReference type="GO" id="GO:0005525">
    <property type="term" value="F:GTP binding"/>
    <property type="evidence" value="ECO:0007669"/>
    <property type="project" value="UniProtKB-KW"/>
</dbReference>
<dbReference type="InterPro" id="IPR013846">
    <property type="entry name" value="mRNA_cap_enzyme_C"/>
</dbReference>
<comment type="catalytic activity">
    <reaction evidence="14">
        <text>a 5'-end diphospho-ribonucleoside in mRNA + GTP + H(+) = a 5'-end (5'-triphosphoguanosine)-ribonucleoside in mRNA + diphosphate</text>
        <dbReference type="Rhea" id="RHEA:67012"/>
        <dbReference type="Rhea" id="RHEA-COMP:17165"/>
        <dbReference type="Rhea" id="RHEA-COMP:17166"/>
        <dbReference type="ChEBI" id="CHEBI:15378"/>
        <dbReference type="ChEBI" id="CHEBI:33019"/>
        <dbReference type="ChEBI" id="CHEBI:37565"/>
        <dbReference type="ChEBI" id="CHEBI:167616"/>
        <dbReference type="ChEBI" id="CHEBI:167617"/>
        <dbReference type="EC" id="2.7.7.50"/>
    </reaction>
    <physiologicalReaction direction="left-to-right" evidence="14">
        <dbReference type="Rhea" id="RHEA:67013"/>
    </physiologicalReaction>
</comment>
<evidence type="ECO:0000256" key="9">
    <source>
        <dbReference type="ARBA" id="ARBA00023042"/>
    </source>
</evidence>
<dbReference type="OrthoDB" id="200924at2759"/>
<dbReference type="EC" id="2.7.7.50" evidence="3 16"/>
<feature type="region of interest" description="Disordered" evidence="18">
    <location>
        <begin position="420"/>
        <end position="455"/>
    </location>
</feature>
<feature type="domain" description="mRNA capping enzyme adenylation" evidence="19">
    <location>
        <begin position="62"/>
        <end position="257"/>
    </location>
</feature>
<evidence type="ECO:0000256" key="11">
    <source>
        <dbReference type="ARBA" id="ARBA00023242"/>
    </source>
</evidence>
<evidence type="ECO:0000256" key="3">
    <source>
        <dbReference type="ARBA" id="ARBA00012475"/>
    </source>
</evidence>
<keyword evidence="8 16" id="KW-0547">Nucleotide-binding</keyword>
<dbReference type="GO" id="GO:0005524">
    <property type="term" value="F:ATP binding"/>
    <property type="evidence" value="ECO:0007669"/>
    <property type="project" value="InterPro"/>
</dbReference>
<name>A0A066VZJ3_TILAU</name>
<evidence type="ECO:0000256" key="18">
    <source>
        <dbReference type="SAM" id="MobiDB-lite"/>
    </source>
</evidence>
<evidence type="ECO:0000256" key="8">
    <source>
        <dbReference type="ARBA" id="ARBA00022741"/>
    </source>
</evidence>